<proteinExistence type="predicted"/>
<evidence type="ECO:0000256" key="1">
    <source>
        <dbReference type="SAM" id="MobiDB-lite"/>
    </source>
</evidence>
<organism evidence="2 3">
    <name type="scientific">Desulfopila aestuarii DSM 18488</name>
    <dbReference type="NCBI Taxonomy" id="1121416"/>
    <lineage>
        <taxon>Bacteria</taxon>
        <taxon>Pseudomonadati</taxon>
        <taxon>Thermodesulfobacteriota</taxon>
        <taxon>Desulfobulbia</taxon>
        <taxon>Desulfobulbales</taxon>
        <taxon>Desulfocapsaceae</taxon>
        <taxon>Desulfopila</taxon>
    </lineage>
</organism>
<dbReference type="InterPro" id="IPR021655">
    <property type="entry name" value="Put_metal-bd"/>
</dbReference>
<evidence type="ECO:0000313" key="3">
    <source>
        <dbReference type="Proteomes" id="UP000184603"/>
    </source>
</evidence>
<name>A0A1M7YK63_9BACT</name>
<reference evidence="2 3" key="1">
    <citation type="submission" date="2016-12" db="EMBL/GenBank/DDBJ databases">
        <authorList>
            <person name="Song W.-J."/>
            <person name="Kurnit D.M."/>
        </authorList>
    </citation>
    <scope>NUCLEOTIDE SEQUENCE [LARGE SCALE GENOMIC DNA]</scope>
    <source>
        <strain evidence="2 3">DSM 18488</strain>
    </source>
</reference>
<sequence>MKELISRHWPAMFYMFILLLIAPIDASAETDITDKIQQNSTRMLFNRQTNENYFDVSLTNKSAEVFLTPITVVIDSISTDAVTVSNPDGYTDNGKPYFKYVDVVNGVNNEFDVSQTTTNKKWSFLNPSRLRFTYAVKIFGSEKALSIIEAPSTESTIEYDLGGENNFQLITRKYTGSIKMPNGYNPNKFFINSGIAGQTSISSDGLFVAEMNSDATTLLEVIDSNGSSYLLKVFAKSNEIREVNPEINAKSTAISMIAIQSGILTTKPMIDAMVLALIESLPETEILASEIEKELENGTFKLSDSHLSTSILEKCADANKALSSMNITDIANFNYFKKIELNIGKVIDAFIPNANAEWIGFNCFDVNTLYLYDSDNIDRDGICFSGDIKQSGYDSILSAKNRLGRWSVFGVNNQEGFNAIDWVEPRNISFPGADDILQEILKLGFQGAPSFFKKIFTDQDDQRLFIDRLTDILSSYFGNGYVSSTYHFDQPGIYKISTVGAHLKDFSTSPNQFEIFQSLTMSIASELIAPMASIVTEIDKEKITHSLRYSVKTDVCREQFKNFLTPSIPQITNTYNKFITEGYISAFKSFFTDYLADNFLSADLTDPGVILLGCTLKNVFNPNIVDFVREKIDKYFVTLGFGVYIDAYNNGVVIFNALYSGSATLSHILSDDYSSNDEYTLTISSSIDNKIFAPNNLSPTIDLIIDYSKNHSFTLTDNINIESIKHCLVINNRGIDMLDKSDDYNVYDTCNISKPEYYLTQNKEFTLPAYTLNPDSHYTWAVYAIDDINNLMSESSEWWNFSTSSLNPTCTDNDQDGYYVEINCSTTIDCNDADPEISPSEDEICSDSVDNNCDGQINEGCNSPFEFETVTSNTGQVWMDRNLGASRVATSPTDTEAYGDLYQWGRGTDGHEKRDSGTTSTLSSSDTPGHSNFISSPNAPYDWRSPQNDSLWQGVSGINNPCPAGFRLPTETELNTERIYWTSNDAVGAFESPLKLTVAGQRLLFSYSLPIAGAGSSGDYWSGTVDGSQSRALGMDSGYALMYTTARGHGLSVRCIQDYEPDEIQTVTSTTGQVWMDRNLGASRAATSPTDSEAYGDLYQWGRGTDGHEKRGSGTTSTLSSSDTPGHSNFILSPNTPFDWRSPQNDSLWQGVSGINNPCPSGFRLPTETELKTEIASWTSDDASGAYSSPLKFVIAGGRSYNTGIDYGDGSYWSGTVDRALSRYMFLHRNSVEMYSFARAHGFSVRCIQDYEPEKIQTVTSAGQIWMDRNLGASRVATSPTDTEAYGDLYQWGRGRDGHEKRDSGITSIPSSSDTPNHSNFITPTTEPYDWRTPQNNNLWQGVNGINNPCPSGFRLPTITELETERTSWSSNDLVGAYGSPLKLVAAGYRPSYFGGLSLAGRYGIYWSDSMDGFSSQYLGIVSNDAGVHSGDRANGVSVRCLKD</sequence>
<feature type="region of interest" description="Disordered" evidence="1">
    <location>
        <begin position="1289"/>
        <end position="1328"/>
    </location>
</feature>
<dbReference type="Pfam" id="PF11617">
    <property type="entry name" value="Cu-binding_MopE"/>
    <property type="match status" value="1"/>
</dbReference>
<feature type="compositionally biased region" description="Polar residues" evidence="1">
    <location>
        <begin position="928"/>
        <end position="938"/>
    </location>
</feature>
<keyword evidence="3" id="KW-1185">Reference proteome</keyword>
<protein>
    <submittedName>
        <fullName evidence="2">Major paralogous domain-containing protein</fullName>
    </submittedName>
</protein>
<dbReference type="STRING" id="1121416.SAMN02745220_04858"/>
<dbReference type="EMBL" id="FRFE01000044">
    <property type="protein sequence ID" value="SHO52966.1"/>
    <property type="molecule type" value="Genomic_DNA"/>
</dbReference>
<feature type="region of interest" description="Disordered" evidence="1">
    <location>
        <begin position="1084"/>
        <end position="1128"/>
    </location>
</feature>
<evidence type="ECO:0000313" key="2">
    <source>
        <dbReference type="EMBL" id="SHO52966.1"/>
    </source>
</evidence>
<dbReference type="RefSeq" id="WP_073616570.1">
    <property type="nucleotide sequence ID" value="NZ_FRFE01000044.1"/>
</dbReference>
<gene>
    <name evidence="2" type="ORF">SAMN02745220_04858</name>
</gene>
<feature type="compositionally biased region" description="Basic and acidic residues" evidence="1">
    <location>
        <begin position="1294"/>
        <end position="1304"/>
    </location>
</feature>
<dbReference type="Proteomes" id="UP000184603">
    <property type="component" value="Unassembled WGS sequence"/>
</dbReference>
<dbReference type="OrthoDB" id="5488288at2"/>
<feature type="compositionally biased region" description="Low complexity" evidence="1">
    <location>
        <begin position="917"/>
        <end position="927"/>
    </location>
</feature>
<feature type="region of interest" description="Disordered" evidence="1">
    <location>
        <begin position="898"/>
        <end position="946"/>
    </location>
</feature>
<accession>A0A1M7YK63</accession>
<feature type="compositionally biased region" description="Low complexity" evidence="1">
    <location>
        <begin position="1113"/>
        <end position="1126"/>
    </location>
</feature>
<feature type="compositionally biased region" description="Polar residues" evidence="1">
    <location>
        <begin position="1305"/>
        <end position="1326"/>
    </location>
</feature>